<protein>
    <submittedName>
        <fullName evidence="4">Glycosyltransferase</fullName>
    </submittedName>
</protein>
<evidence type="ECO:0000313" key="4">
    <source>
        <dbReference type="EMBL" id="HIY61353.1"/>
    </source>
</evidence>
<dbReference type="Proteomes" id="UP000824007">
    <property type="component" value="Unassembled WGS sequence"/>
</dbReference>
<proteinExistence type="predicted"/>
<evidence type="ECO:0000313" key="5">
    <source>
        <dbReference type="Proteomes" id="UP000824007"/>
    </source>
</evidence>
<organism evidence="4 5">
    <name type="scientific">Candidatus Eisenbergiella pullistercoris</name>
    <dbReference type="NCBI Taxonomy" id="2838555"/>
    <lineage>
        <taxon>Bacteria</taxon>
        <taxon>Bacillati</taxon>
        <taxon>Bacillota</taxon>
        <taxon>Clostridia</taxon>
        <taxon>Lachnospirales</taxon>
        <taxon>Lachnospiraceae</taxon>
        <taxon>Eisenbergiella</taxon>
    </lineage>
</organism>
<dbReference type="Pfam" id="PF00535">
    <property type="entry name" value="Glycos_transf_2"/>
    <property type="match status" value="1"/>
</dbReference>
<dbReference type="EMBL" id="DXDD01000145">
    <property type="protein sequence ID" value="HIY61353.1"/>
    <property type="molecule type" value="Genomic_DNA"/>
</dbReference>
<dbReference type="PANTHER" id="PTHR22916">
    <property type="entry name" value="GLYCOSYLTRANSFERASE"/>
    <property type="match status" value="1"/>
</dbReference>
<gene>
    <name evidence="4" type="ORF">H9831_11865</name>
</gene>
<accession>A0A9D1YS14</accession>
<dbReference type="SUPFAM" id="SSF53448">
    <property type="entry name" value="Nucleotide-diphospho-sugar transferases"/>
    <property type="match status" value="1"/>
</dbReference>
<keyword evidence="2" id="KW-0808">Transferase</keyword>
<feature type="domain" description="Glycosyltransferase 2-like" evidence="3">
    <location>
        <begin position="7"/>
        <end position="135"/>
    </location>
</feature>
<dbReference type="Gene3D" id="3.90.550.10">
    <property type="entry name" value="Spore Coat Polysaccharide Biosynthesis Protein SpsA, Chain A"/>
    <property type="match status" value="1"/>
</dbReference>
<sequence>MEQPLVTVIIPVYNIMDCLERCVRSVCAQTWKHLEILLVDDGSTDGSGALCDRLAQEDGRIRVFHKENGGSSSARNLGLEHARGDYYGFVDSDDFIEPQMYETMLREALSGGYRIVQISRDEIGEDGKRRPDVCVPPEEPVFRDSGTFFRTLLLHEGDCSFCTKLIDAPLLRDRRFPEGELNEDFYLLLQLLTEADGVRILPEQLYHVYYRTGSNTRKKSRSEFSRVFADIVKNADYARRLTEEYFPQYEKEAERFGLYQRLDYLLHIPVEQMTRQNAFYREVIRCCRRSVRGMVSNPYLTGRQKLYLLLLSIAPRPVRALHRFSMRARGIA</sequence>
<dbReference type="InterPro" id="IPR001173">
    <property type="entry name" value="Glyco_trans_2-like"/>
</dbReference>
<reference evidence="4" key="1">
    <citation type="journal article" date="2021" name="PeerJ">
        <title>Extensive microbial diversity within the chicken gut microbiome revealed by metagenomics and culture.</title>
        <authorList>
            <person name="Gilroy R."/>
            <person name="Ravi A."/>
            <person name="Getino M."/>
            <person name="Pursley I."/>
            <person name="Horton D.L."/>
            <person name="Alikhan N.F."/>
            <person name="Baker D."/>
            <person name="Gharbi K."/>
            <person name="Hall N."/>
            <person name="Watson M."/>
            <person name="Adriaenssens E.M."/>
            <person name="Foster-Nyarko E."/>
            <person name="Jarju S."/>
            <person name="Secka A."/>
            <person name="Antonio M."/>
            <person name="Oren A."/>
            <person name="Chaudhuri R.R."/>
            <person name="La Ragione R."/>
            <person name="Hildebrand F."/>
            <person name="Pallen M.J."/>
        </authorList>
    </citation>
    <scope>NUCLEOTIDE SEQUENCE</scope>
    <source>
        <strain evidence="4">ChiSxjej3B15-24422</strain>
    </source>
</reference>
<comment type="caution">
    <text evidence="4">The sequence shown here is derived from an EMBL/GenBank/DDBJ whole genome shotgun (WGS) entry which is preliminary data.</text>
</comment>
<reference evidence="4" key="2">
    <citation type="submission" date="2021-04" db="EMBL/GenBank/DDBJ databases">
        <authorList>
            <person name="Gilroy R."/>
        </authorList>
    </citation>
    <scope>NUCLEOTIDE SEQUENCE</scope>
    <source>
        <strain evidence="4">ChiSxjej3B15-24422</strain>
    </source>
</reference>
<dbReference type="InterPro" id="IPR029044">
    <property type="entry name" value="Nucleotide-diphossugar_trans"/>
</dbReference>
<keyword evidence="1" id="KW-0328">Glycosyltransferase</keyword>
<evidence type="ECO:0000259" key="3">
    <source>
        <dbReference type="Pfam" id="PF00535"/>
    </source>
</evidence>
<dbReference type="AlphaFoldDB" id="A0A9D1YS14"/>
<dbReference type="PANTHER" id="PTHR22916:SF51">
    <property type="entry name" value="GLYCOSYLTRANSFERASE EPSH-RELATED"/>
    <property type="match status" value="1"/>
</dbReference>
<dbReference type="CDD" id="cd00761">
    <property type="entry name" value="Glyco_tranf_GTA_type"/>
    <property type="match status" value="1"/>
</dbReference>
<dbReference type="GO" id="GO:0016757">
    <property type="term" value="F:glycosyltransferase activity"/>
    <property type="evidence" value="ECO:0007669"/>
    <property type="project" value="UniProtKB-KW"/>
</dbReference>
<name>A0A9D1YS14_9FIRM</name>
<evidence type="ECO:0000256" key="1">
    <source>
        <dbReference type="ARBA" id="ARBA00022676"/>
    </source>
</evidence>
<evidence type="ECO:0000256" key="2">
    <source>
        <dbReference type="ARBA" id="ARBA00022679"/>
    </source>
</evidence>